<dbReference type="InterPro" id="IPR011989">
    <property type="entry name" value="ARM-like"/>
</dbReference>
<comment type="caution">
    <text evidence="2">The sequence shown here is derived from an EMBL/GenBank/DDBJ whole genome shotgun (WGS) entry which is preliminary data.</text>
</comment>
<feature type="domain" description="DUF4132" evidence="1">
    <location>
        <begin position="406"/>
        <end position="590"/>
    </location>
</feature>
<dbReference type="InterPro" id="IPR025406">
    <property type="entry name" value="DUF4132"/>
</dbReference>
<keyword evidence="3" id="KW-1185">Reference proteome</keyword>
<gene>
    <name evidence="2" type="ORF">GCM10010918_26160</name>
</gene>
<evidence type="ECO:0000313" key="3">
    <source>
        <dbReference type="Proteomes" id="UP000600247"/>
    </source>
</evidence>
<sequence>MEPQMLPYSFFVEAYTQEGGAMQDLMPYIVNTAQIERAHIDEMAWYQLTLAYVEENMAELSSYFIAYLHTQVNTPQAKSFVLTLLMTHDVQRHAGIVIPYLADDSKLVRNKAVVLLSSSTDQAEAILPLLAHKKPAVRESVVRLLSQWDSEMVREELQALYKREKNAKIKELIANALQDQLGIPFQDERSVSAEINTVHLNWLEHETLPRIRLRASNELVDETVTYAILNAYAVQEEINRNWKAMELAAPLRAEDLSMLADEVLQRWLGKGAPANRKWVMAFAAAFGDERVVLALQARILAWPLESRSAIACEAVKALLLSPLDSALLFIDQISRKFKFNQVKQAAVAAFSQAAGIAGITTEELADRVVPHLGFDAKGCRTLDYGSRQFTLQLMLNQEIRMTDGSGKIYKTLPAPAAADDVDLAAAALMEAKQLKKQLKSVVESVKNRLEQSFATRRRWTYVAWHKLFVDNPVMHVFASGLVWGVYVDEVVTATFRVTEDVSFTSEDGNKVVLSEGDFIALIHPLELEEGARKRWIQQLADYELKQPLLQLTRNTFTVLREEENALNIMRFAGVTINGLSLLGGLTRFGWSKGSILDGGSYIEFYKEHESMGIGVQLAISDLAVGMEDETVTVYEMDFYSAGKVTRGSYIYSEIKDEDRILPINVPKSLFSELLFEVDAVLVKRLGFNEDWQLYRT</sequence>
<dbReference type="AlphaFoldDB" id="A0A917H6W1"/>
<reference evidence="2 3" key="1">
    <citation type="journal article" date="2014" name="Int. J. Syst. Evol. Microbiol.">
        <title>Complete genome sequence of Corynebacterium casei LMG S-19264T (=DSM 44701T), isolated from a smear-ripened cheese.</title>
        <authorList>
            <consortium name="US DOE Joint Genome Institute (JGI-PGF)"/>
            <person name="Walter F."/>
            <person name="Albersmeier A."/>
            <person name="Kalinowski J."/>
            <person name="Ruckert C."/>
        </authorList>
    </citation>
    <scope>NUCLEOTIDE SEQUENCE [LARGE SCALE GENOMIC DNA]</scope>
    <source>
        <strain evidence="2 3">CGMCC 1.15286</strain>
    </source>
</reference>
<protein>
    <recommendedName>
        <fullName evidence="1">DUF4132 domain-containing protein</fullName>
    </recommendedName>
</protein>
<accession>A0A917H6W1</accession>
<dbReference type="Proteomes" id="UP000600247">
    <property type="component" value="Unassembled WGS sequence"/>
</dbReference>
<name>A0A917H6W1_9BACL</name>
<evidence type="ECO:0000259" key="1">
    <source>
        <dbReference type="Pfam" id="PF13569"/>
    </source>
</evidence>
<dbReference type="Gene3D" id="1.25.10.10">
    <property type="entry name" value="Leucine-rich Repeat Variant"/>
    <property type="match status" value="1"/>
</dbReference>
<organism evidence="2 3">
    <name type="scientific">Paenibacillus radicis</name>
    <name type="common">ex Gao et al. 2016</name>
    <dbReference type="NCBI Taxonomy" id="1737354"/>
    <lineage>
        <taxon>Bacteria</taxon>
        <taxon>Bacillati</taxon>
        <taxon>Bacillota</taxon>
        <taxon>Bacilli</taxon>
        <taxon>Bacillales</taxon>
        <taxon>Paenibacillaceae</taxon>
        <taxon>Paenibacillus</taxon>
    </lineage>
</organism>
<proteinExistence type="predicted"/>
<evidence type="ECO:0000313" key="2">
    <source>
        <dbReference type="EMBL" id="GGG69715.1"/>
    </source>
</evidence>
<dbReference type="EMBL" id="BMHY01000004">
    <property type="protein sequence ID" value="GGG69715.1"/>
    <property type="molecule type" value="Genomic_DNA"/>
</dbReference>
<dbReference type="Pfam" id="PF13569">
    <property type="entry name" value="DUF4132"/>
    <property type="match status" value="1"/>
</dbReference>